<comment type="caution">
    <text evidence="2">The sequence shown here is derived from an EMBL/GenBank/DDBJ whole genome shotgun (WGS) entry which is preliminary data.</text>
</comment>
<feature type="domain" description="GP-PDE" evidence="1">
    <location>
        <begin position="6"/>
        <end position="249"/>
    </location>
</feature>
<dbReference type="PANTHER" id="PTHR43805">
    <property type="entry name" value="GLYCEROPHOSPHORYL DIESTER PHOSPHODIESTERASE"/>
    <property type="match status" value="1"/>
</dbReference>
<name>A0A9P6AJQ8_9AGAM</name>
<organism evidence="2 3">
    <name type="scientific">Hydnum rufescens UP504</name>
    <dbReference type="NCBI Taxonomy" id="1448309"/>
    <lineage>
        <taxon>Eukaryota</taxon>
        <taxon>Fungi</taxon>
        <taxon>Dikarya</taxon>
        <taxon>Basidiomycota</taxon>
        <taxon>Agaricomycotina</taxon>
        <taxon>Agaricomycetes</taxon>
        <taxon>Cantharellales</taxon>
        <taxon>Hydnaceae</taxon>
        <taxon>Hydnum</taxon>
    </lineage>
</organism>
<dbReference type="Gene3D" id="3.20.20.190">
    <property type="entry name" value="Phosphatidylinositol (PI) phosphodiesterase"/>
    <property type="match status" value="1"/>
</dbReference>
<dbReference type="Pfam" id="PF03009">
    <property type="entry name" value="GDPD"/>
    <property type="match status" value="1"/>
</dbReference>
<sequence>MLTSFPQCWGHRGASLDYPENTISSFESAARSGSEGIETDVHITSDDYILMFHDHNLGRTTRTGTGSIKSQPYADNIEHFRTTKLPEQKIPTFDETLEWLSRAENSHMIIHLDIKPSNDPVHLFTLMRKALERYPAWEESIAPRMVLGLWHPKFVDPALSILPSLRRCFIGVHLGLAQAPVFWDTCDAFSIAFPLLTIGEGPAFRARCKSAGKKVYAWTMNRPEEWALGIEWGLDVIMTDTPNAYIAFRKRMQGE</sequence>
<dbReference type="PANTHER" id="PTHR43805:SF1">
    <property type="entry name" value="GP-PDE DOMAIN-CONTAINING PROTEIN"/>
    <property type="match status" value="1"/>
</dbReference>
<dbReference type="AlphaFoldDB" id="A0A9P6AJQ8"/>
<proteinExistence type="predicted"/>
<evidence type="ECO:0000259" key="1">
    <source>
        <dbReference type="PROSITE" id="PS51704"/>
    </source>
</evidence>
<dbReference type="PROSITE" id="PS51704">
    <property type="entry name" value="GP_PDE"/>
    <property type="match status" value="1"/>
</dbReference>
<dbReference type="InterPro" id="IPR017946">
    <property type="entry name" value="PLC-like_Pdiesterase_TIM-brl"/>
</dbReference>
<reference evidence="2" key="1">
    <citation type="journal article" date="2020" name="Nat. Commun.">
        <title>Large-scale genome sequencing of mycorrhizal fungi provides insights into the early evolution of symbiotic traits.</title>
        <authorList>
            <person name="Miyauchi S."/>
            <person name="Kiss E."/>
            <person name="Kuo A."/>
            <person name="Drula E."/>
            <person name="Kohler A."/>
            <person name="Sanchez-Garcia M."/>
            <person name="Morin E."/>
            <person name="Andreopoulos B."/>
            <person name="Barry K.W."/>
            <person name="Bonito G."/>
            <person name="Buee M."/>
            <person name="Carver A."/>
            <person name="Chen C."/>
            <person name="Cichocki N."/>
            <person name="Clum A."/>
            <person name="Culley D."/>
            <person name="Crous P.W."/>
            <person name="Fauchery L."/>
            <person name="Girlanda M."/>
            <person name="Hayes R.D."/>
            <person name="Keri Z."/>
            <person name="LaButti K."/>
            <person name="Lipzen A."/>
            <person name="Lombard V."/>
            <person name="Magnuson J."/>
            <person name="Maillard F."/>
            <person name="Murat C."/>
            <person name="Nolan M."/>
            <person name="Ohm R.A."/>
            <person name="Pangilinan J."/>
            <person name="Pereira M.F."/>
            <person name="Perotto S."/>
            <person name="Peter M."/>
            <person name="Pfister S."/>
            <person name="Riley R."/>
            <person name="Sitrit Y."/>
            <person name="Stielow J.B."/>
            <person name="Szollosi G."/>
            <person name="Zifcakova L."/>
            <person name="Stursova M."/>
            <person name="Spatafora J.W."/>
            <person name="Tedersoo L."/>
            <person name="Vaario L.M."/>
            <person name="Yamada A."/>
            <person name="Yan M."/>
            <person name="Wang P."/>
            <person name="Xu J."/>
            <person name="Bruns T."/>
            <person name="Baldrian P."/>
            <person name="Vilgalys R."/>
            <person name="Dunand C."/>
            <person name="Henrissat B."/>
            <person name="Grigoriev I.V."/>
            <person name="Hibbett D."/>
            <person name="Nagy L.G."/>
            <person name="Martin F.M."/>
        </authorList>
    </citation>
    <scope>NUCLEOTIDE SEQUENCE</scope>
    <source>
        <strain evidence="2">UP504</strain>
    </source>
</reference>
<protein>
    <recommendedName>
        <fullName evidence="1">GP-PDE domain-containing protein</fullName>
    </recommendedName>
</protein>
<evidence type="ECO:0000313" key="2">
    <source>
        <dbReference type="EMBL" id="KAF9506822.1"/>
    </source>
</evidence>
<dbReference type="GO" id="GO:0006629">
    <property type="term" value="P:lipid metabolic process"/>
    <property type="evidence" value="ECO:0007669"/>
    <property type="project" value="InterPro"/>
</dbReference>
<accession>A0A9P6AJQ8</accession>
<dbReference type="EMBL" id="MU129098">
    <property type="protein sequence ID" value="KAF9506822.1"/>
    <property type="molecule type" value="Genomic_DNA"/>
</dbReference>
<dbReference type="InterPro" id="IPR030395">
    <property type="entry name" value="GP_PDE_dom"/>
</dbReference>
<keyword evidence="3" id="KW-1185">Reference proteome</keyword>
<dbReference type="Proteomes" id="UP000886523">
    <property type="component" value="Unassembled WGS sequence"/>
</dbReference>
<dbReference type="OrthoDB" id="1058301at2759"/>
<dbReference type="SUPFAM" id="SSF51695">
    <property type="entry name" value="PLC-like phosphodiesterases"/>
    <property type="match status" value="1"/>
</dbReference>
<gene>
    <name evidence="2" type="ORF">BS47DRAFT_1374043</name>
</gene>
<dbReference type="GO" id="GO:0008081">
    <property type="term" value="F:phosphoric diester hydrolase activity"/>
    <property type="evidence" value="ECO:0007669"/>
    <property type="project" value="InterPro"/>
</dbReference>
<evidence type="ECO:0000313" key="3">
    <source>
        <dbReference type="Proteomes" id="UP000886523"/>
    </source>
</evidence>